<evidence type="ECO:0000313" key="3">
    <source>
        <dbReference type="Proteomes" id="UP000251047"/>
    </source>
</evidence>
<proteinExistence type="predicted"/>
<evidence type="ECO:0000313" key="2">
    <source>
        <dbReference type="EMBL" id="RAV33390.1"/>
    </source>
</evidence>
<comment type="caution">
    <text evidence="2">The sequence shown here is derived from an EMBL/GenBank/DDBJ whole genome shotgun (WGS) entry which is preliminary data.</text>
</comment>
<protein>
    <submittedName>
        <fullName evidence="2">Uncharacterized protein</fullName>
    </submittedName>
</protein>
<keyword evidence="1" id="KW-0472">Membrane</keyword>
<feature type="transmembrane region" description="Helical" evidence="1">
    <location>
        <begin position="97"/>
        <end position="121"/>
    </location>
</feature>
<dbReference type="Proteomes" id="UP000251047">
    <property type="component" value="Unassembled WGS sequence"/>
</dbReference>
<keyword evidence="1" id="KW-1133">Transmembrane helix</keyword>
<dbReference type="AlphaFoldDB" id="A0A364V9Q5"/>
<accession>A0A364V9Q5</accession>
<dbReference type="RefSeq" id="WP_112770096.1">
    <property type="nucleotide sequence ID" value="NZ_CP063191.1"/>
</dbReference>
<gene>
    <name evidence="2" type="ORF">CWC39_08740</name>
</gene>
<name>A0A364V9Q5_9CORY</name>
<sequence length="126" mass="13349">MSIVALTWALIGIALMSELALAARGIARLRRNAISRRDQTGGLTGRRQKMGQAPQGDTSVAAVSIAATLGLFGWVLVNAALAFLAGRHVAVGWNTLAPIWLWWIIAVGLAVNVGVVSYTAMDRSHT</sequence>
<dbReference type="EMBL" id="PHQP01000080">
    <property type="protein sequence ID" value="RAV33390.1"/>
    <property type="molecule type" value="Genomic_DNA"/>
</dbReference>
<evidence type="ECO:0000256" key="1">
    <source>
        <dbReference type="SAM" id="Phobius"/>
    </source>
</evidence>
<keyword evidence="1" id="KW-0812">Transmembrane</keyword>
<organism evidence="2 3">
    <name type="scientific">Corynebacterium heidelbergense</name>
    <dbReference type="NCBI Taxonomy" id="2055947"/>
    <lineage>
        <taxon>Bacteria</taxon>
        <taxon>Bacillati</taxon>
        <taxon>Actinomycetota</taxon>
        <taxon>Actinomycetes</taxon>
        <taxon>Mycobacteriales</taxon>
        <taxon>Corynebacteriaceae</taxon>
        <taxon>Corynebacterium</taxon>
    </lineage>
</organism>
<feature type="transmembrane region" description="Helical" evidence="1">
    <location>
        <begin position="60"/>
        <end position="85"/>
    </location>
</feature>
<reference evidence="2 3" key="1">
    <citation type="journal article" date="2018" name="Syst. Appl. Microbiol.">
        <title>Corynebacterium heidelbergense sp. nov., isolated from the preen glands of Egyptian geese (Alopochen aegyptiacus).</title>
        <authorList>
            <person name="Braun M.S."/>
            <person name="Wang E."/>
            <person name="Zimmermann S."/>
            <person name="Wink M."/>
        </authorList>
    </citation>
    <scope>NUCLEOTIDE SEQUENCE [LARGE SCALE GENOMIC DNA]</scope>
    <source>
        <strain evidence="2 3">DSM 104638</strain>
    </source>
</reference>